<evidence type="ECO:0000313" key="4">
    <source>
        <dbReference type="WBParaSite" id="TCNE_0001723901-mRNA-1"/>
    </source>
</evidence>
<sequence length="312" mass="34074">MYELLLGITTGGEEMFALVYFPTLRNHAVVDLRELSTANAEGDQVFLDLGGGQRMPIDVIGIGAKNDMLQLKRTHLINRSPASSGPAKRARMEENGESRESNGAEDRPGSSSGDVIVCSCSNPDDSTEMQRLRSDVVQLRTDLDNVLAALGIKQRSVTAFARQMARKLFTSGADKTARMRDKMDKDKVEWLRRVCCAYYPTAEWPQQCAQWAACMRAIDNYTVWFQNRSAIGNNQSVLAGLASLRGELAHWNNWNNGAQGDSVKDEPADVDASSFNVAPADEGASSFNITPSGASFNMTVTVNENGEVIVPS</sequence>
<dbReference type="AlphaFoldDB" id="A0A183V918"/>
<reference evidence="4" key="1">
    <citation type="submission" date="2016-06" db="UniProtKB">
        <authorList>
            <consortium name="WormBaseParasite"/>
        </authorList>
    </citation>
    <scope>IDENTIFICATION</scope>
</reference>
<evidence type="ECO:0000313" key="3">
    <source>
        <dbReference type="Proteomes" id="UP000050794"/>
    </source>
</evidence>
<dbReference type="WBParaSite" id="TCNE_0001723901-mRNA-1">
    <property type="protein sequence ID" value="TCNE_0001723901-mRNA-1"/>
    <property type="gene ID" value="TCNE_0001723901"/>
</dbReference>
<keyword evidence="3" id="KW-1185">Reference proteome</keyword>
<dbReference type="EMBL" id="UYWY01024266">
    <property type="protein sequence ID" value="VDM48559.1"/>
    <property type="molecule type" value="Genomic_DNA"/>
</dbReference>
<protein>
    <submittedName>
        <fullName evidence="4">Anti-termination protein</fullName>
    </submittedName>
</protein>
<organism evidence="3 4">
    <name type="scientific">Toxocara canis</name>
    <name type="common">Canine roundworm</name>
    <dbReference type="NCBI Taxonomy" id="6265"/>
    <lineage>
        <taxon>Eukaryota</taxon>
        <taxon>Metazoa</taxon>
        <taxon>Ecdysozoa</taxon>
        <taxon>Nematoda</taxon>
        <taxon>Chromadorea</taxon>
        <taxon>Rhabditida</taxon>
        <taxon>Spirurina</taxon>
        <taxon>Ascaridomorpha</taxon>
        <taxon>Ascaridoidea</taxon>
        <taxon>Toxocaridae</taxon>
        <taxon>Toxocara</taxon>
    </lineage>
</organism>
<reference evidence="2 3" key="2">
    <citation type="submission" date="2018-11" db="EMBL/GenBank/DDBJ databases">
        <authorList>
            <consortium name="Pathogen Informatics"/>
        </authorList>
    </citation>
    <scope>NUCLEOTIDE SEQUENCE [LARGE SCALE GENOMIC DNA]</scope>
</reference>
<feature type="region of interest" description="Disordered" evidence="1">
    <location>
        <begin position="75"/>
        <end position="127"/>
    </location>
</feature>
<evidence type="ECO:0000313" key="2">
    <source>
        <dbReference type="EMBL" id="VDM48559.1"/>
    </source>
</evidence>
<feature type="compositionally biased region" description="Polar residues" evidence="1">
    <location>
        <begin position="109"/>
        <end position="124"/>
    </location>
</feature>
<name>A0A183V918_TOXCA</name>
<gene>
    <name evidence="2" type="ORF">TCNE_LOCUS17238</name>
</gene>
<feature type="compositionally biased region" description="Basic and acidic residues" evidence="1">
    <location>
        <begin position="90"/>
        <end position="108"/>
    </location>
</feature>
<proteinExistence type="predicted"/>
<accession>A0A183V918</accession>
<dbReference type="Proteomes" id="UP000050794">
    <property type="component" value="Unassembled WGS sequence"/>
</dbReference>
<evidence type="ECO:0000256" key="1">
    <source>
        <dbReference type="SAM" id="MobiDB-lite"/>
    </source>
</evidence>